<feature type="compositionally biased region" description="Low complexity" evidence="1">
    <location>
        <begin position="9"/>
        <end position="26"/>
    </location>
</feature>
<accession>A0A6J4JT59</accession>
<evidence type="ECO:0000256" key="1">
    <source>
        <dbReference type="SAM" id="MobiDB-lite"/>
    </source>
</evidence>
<reference evidence="2" key="1">
    <citation type="submission" date="2020-02" db="EMBL/GenBank/DDBJ databases">
        <authorList>
            <person name="Meier V. D."/>
        </authorList>
    </citation>
    <scope>NUCLEOTIDE SEQUENCE</scope>
    <source>
        <strain evidence="2">AVDCRST_MAG41</strain>
    </source>
</reference>
<protein>
    <submittedName>
        <fullName evidence="2">Uncharacterized protein</fullName>
    </submittedName>
</protein>
<feature type="region of interest" description="Disordered" evidence="1">
    <location>
        <begin position="1"/>
        <end position="57"/>
    </location>
</feature>
<name>A0A6J4JT59_9ACTN</name>
<dbReference type="EMBL" id="CADCTP010000386">
    <property type="protein sequence ID" value="CAA9286986.1"/>
    <property type="molecule type" value="Genomic_DNA"/>
</dbReference>
<evidence type="ECO:0000313" key="2">
    <source>
        <dbReference type="EMBL" id="CAA9286986.1"/>
    </source>
</evidence>
<feature type="non-terminal residue" evidence="2">
    <location>
        <position position="57"/>
    </location>
</feature>
<dbReference type="AlphaFoldDB" id="A0A6J4JT59"/>
<proteinExistence type="predicted"/>
<gene>
    <name evidence="2" type="ORF">AVDCRST_MAG41-4064</name>
</gene>
<organism evidence="2">
    <name type="scientific">uncultured Mycobacteriales bacterium</name>
    <dbReference type="NCBI Taxonomy" id="581187"/>
    <lineage>
        <taxon>Bacteria</taxon>
        <taxon>Bacillati</taxon>
        <taxon>Actinomycetota</taxon>
        <taxon>Actinomycetes</taxon>
        <taxon>Mycobacteriales</taxon>
        <taxon>environmental samples</taxon>
    </lineage>
</organism>
<feature type="non-terminal residue" evidence="2">
    <location>
        <position position="1"/>
    </location>
</feature>
<sequence>GPRDRPATRGRVGRAAAPGGRPAPAGHRPDPPPAGPAGRPPDRFVPAPLRGDPGRRA</sequence>